<accession>A0A0A8ZPT8</accession>
<protein>
    <submittedName>
        <fullName evidence="1">Uncharacterized protein</fullName>
    </submittedName>
</protein>
<organism evidence="1">
    <name type="scientific">Arundo donax</name>
    <name type="common">Giant reed</name>
    <name type="synonym">Donax arundinaceus</name>
    <dbReference type="NCBI Taxonomy" id="35708"/>
    <lineage>
        <taxon>Eukaryota</taxon>
        <taxon>Viridiplantae</taxon>
        <taxon>Streptophyta</taxon>
        <taxon>Embryophyta</taxon>
        <taxon>Tracheophyta</taxon>
        <taxon>Spermatophyta</taxon>
        <taxon>Magnoliopsida</taxon>
        <taxon>Liliopsida</taxon>
        <taxon>Poales</taxon>
        <taxon>Poaceae</taxon>
        <taxon>PACMAD clade</taxon>
        <taxon>Arundinoideae</taxon>
        <taxon>Arundineae</taxon>
        <taxon>Arundo</taxon>
    </lineage>
</organism>
<name>A0A0A8ZPT8_ARUDO</name>
<proteinExistence type="predicted"/>
<reference evidence="1" key="1">
    <citation type="submission" date="2014-09" db="EMBL/GenBank/DDBJ databases">
        <authorList>
            <person name="Magalhaes I.L.F."/>
            <person name="Oliveira U."/>
            <person name="Santos F.R."/>
            <person name="Vidigal T.H.D.A."/>
            <person name="Brescovit A.D."/>
            <person name="Santos A.J."/>
        </authorList>
    </citation>
    <scope>NUCLEOTIDE SEQUENCE</scope>
    <source>
        <tissue evidence="1">Shoot tissue taken approximately 20 cm above the soil surface</tissue>
    </source>
</reference>
<evidence type="ECO:0000313" key="1">
    <source>
        <dbReference type="EMBL" id="JAD36857.1"/>
    </source>
</evidence>
<sequence>MLVILVAWTIWKHRN</sequence>
<reference evidence="1" key="2">
    <citation type="journal article" date="2015" name="Data Brief">
        <title>Shoot transcriptome of the giant reed, Arundo donax.</title>
        <authorList>
            <person name="Barrero R.A."/>
            <person name="Guerrero F.D."/>
            <person name="Moolhuijzen P."/>
            <person name="Goolsby J.A."/>
            <person name="Tidwell J."/>
            <person name="Bellgard S.E."/>
            <person name="Bellgard M.I."/>
        </authorList>
    </citation>
    <scope>NUCLEOTIDE SEQUENCE</scope>
    <source>
        <tissue evidence="1">Shoot tissue taken approximately 20 cm above the soil surface</tissue>
    </source>
</reference>
<dbReference type="EMBL" id="GBRH01261038">
    <property type="protein sequence ID" value="JAD36857.1"/>
    <property type="molecule type" value="Transcribed_RNA"/>
</dbReference>